<dbReference type="SUPFAM" id="SSF101112">
    <property type="entry name" value="Oxygen-evolving enhancer protein 3"/>
    <property type="match status" value="1"/>
</dbReference>
<name>A0A9E8ZFN5_9CYAN</name>
<feature type="signal peptide" evidence="4">
    <location>
        <begin position="1"/>
        <end position="28"/>
    </location>
</feature>
<dbReference type="Gene3D" id="1.20.120.290">
    <property type="entry name" value="Oxygen-evolving enhancer protein 3 (PsbQ), four-helix up-down bundle"/>
    <property type="match status" value="1"/>
</dbReference>
<keyword evidence="3" id="KW-0472">Membrane</keyword>
<dbReference type="GO" id="GO:0005509">
    <property type="term" value="F:calcium ion binding"/>
    <property type="evidence" value="ECO:0007669"/>
    <property type="project" value="InterPro"/>
</dbReference>
<dbReference type="InterPro" id="IPR008797">
    <property type="entry name" value="PSII_PsbQ"/>
</dbReference>
<proteinExistence type="predicted"/>
<evidence type="ECO:0000313" key="5">
    <source>
        <dbReference type="EMBL" id="WAL61956.1"/>
    </source>
</evidence>
<evidence type="ECO:0000313" key="6">
    <source>
        <dbReference type="Proteomes" id="UP001163152"/>
    </source>
</evidence>
<sequence>MLRFRSLLAAVLTVTLAFLLCSGTPALAAKATKAPSYTPAQLEQIQRYATSVEELQNRMVEIPTLIQQQRWVDLKTFIHGPLGELRIRMARLARSLAPQSQKVAQQRAKDVFEHLVAIDEAADLGDATKAFRNYNEALKDLDAFFSLLPS</sequence>
<dbReference type="Proteomes" id="UP001163152">
    <property type="component" value="Chromosome"/>
</dbReference>
<dbReference type="GO" id="GO:0019898">
    <property type="term" value="C:extrinsic component of membrane"/>
    <property type="evidence" value="ECO:0007669"/>
    <property type="project" value="InterPro"/>
</dbReference>
<evidence type="ECO:0000256" key="2">
    <source>
        <dbReference type="ARBA" id="ARBA00023078"/>
    </source>
</evidence>
<protein>
    <submittedName>
        <fullName evidence="5">Photosystem II protein PsbQ</fullName>
    </submittedName>
</protein>
<accession>A0A9E8ZFN5</accession>
<dbReference type="EMBL" id="CP113797">
    <property type="protein sequence ID" value="WAL61956.1"/>
    <property type="molecule type" value="Genomic_DNA"/>
</dbReference>
<evidence type="ECO:0000256" key="3">
    <source>
        <dbReference type="ARBA" id="ARBA00023136"/>
    </source>
</evidence>
<dbReference type="InterPro" id="IPR017487">
    <property type="entry name" value="PSII_PsbQ_cyanobac"/>
</dbReference>
<dbReference type="NCBIfam" id="TIGR03042">
    <property type="entry name" value="PS_II_psbQ_bact"/>
    <property type="match status" value="1"/>
</dbReference>
<dbReference type="AlphaFoldDB" id="A0A9E8ZFN5"/>
<dbReference type="RefSeq" id="WP_268612030.1">
    <property type="nucleotide sequence ID" value="NZ_CP113797.1"/>
</dbReference>
<dbReference type="GO" id="GO:0015979">
    <property type="term" value="P:photosynthesis"/>
    <property type="evidence" value="ECO:0007669"/>
    <property type="project" value="InterPro"/>
</dbReference>
<keyword evidence="6" id="KW-1185">Reference proteome</keyword>
<reference evidence="5" key="1">
    <citation type="submission" date="2022-12" db="EMBL/GenBank/DDBJ databases">
        <title>Polyphasic identification of a Novel Hot-Spring Cyanobacterium Ocullathermofonsia sinensis gen nov. sp. nov. and Genomic Insights on its Adaptations to the Thermal Habitat.</title>
        <authorList>
            <person name="Daroch M."/>
            <person name="Tang J."/>
            <person name="Jiang Y."/>
        </authorList>
    </citation>
    <scope>NUCLEOTIDE SEQUENCE</scope>
    <source>
        <strain evidence="5">PKUAC-SCTA174</strain>
    </source>
</reference>
<feature type="chain" id="PRO_5039526854" evidence="4">
    <location>
        <begin position="29"/>
        <end position="150"/>
    </location>
</feature>
<keyword evidence="2" id="KW-0793">Thylakoid</keyword>
<dbReference type="GO" id="GO:0009654">
    <property type="term" value="C:photosystem II oxygen evolving complex"/>
    <property type="evidence" value="ECO:0007669"/>
    <property type="project" value="InterPro"/>
</dbReference>
<organism evidence="5 6">
    <name type="scientific">Thermocoleostomius sinensis A174</name>
    <dbReference type="NCBI Taxonomy" id="2016057"/>
    <lineage>
        <taxon>Bacteria</taxon>
        <taxon>Bacillati</taxon>
        <taxon>Cyanobacteriota</taxon>
        <taxon>Cyanophyceae</taxon>
        <taxon>Oculatellales</taxon>
        <taxon>Oculatellaceae</taxon>
        <taxon>Thermocoleostomius</taxon>
    </lineage>
</organism>
<gene>
    <name evidence="5" type="primary">psbQ</name>
    <name evidence="5" type="ORF">OXH18_08215</name>
</gene>
<evidence type="ECO:0000256" key="1">
    <source>
        <dbReference type="ARBA" id="ARBA00004370"/>
    </source>
</evidence>
<comment type="subcellular location">
    <subcellularLocation>
        <location evidence="1">Membrane</location>
    </subcellularLocation>
</comment>
<keyword evidence="4" id="KW-0732">Signal</keyword>
<dbReference type="Pfam" id="PF05757">
    <property type="entry name" value="PsbQ"/>
    <property type="match status" value="1"/>
</dbReference>
<dbReference type="KEGG" id="tsin:OXH18_08215"/>
<evidence type="ECO:0000256" key="4">
    <source>
        <dbReference type="SAM" id="SignalP"/>
    </source>
</evidence>
<dbReference type="InterPro" id="IPR023222">
    <property type="entry name" value="PsbQ-like_dom_sf"/>
</dbReference>